<accession>A0AA39VM52</accession>
<reference evidence="2" key="1">
    <citation type="journal article" date="2022" name="Plant J.">
        <title>Strategies of tolerance reflected in two North American maple genomes.</title>
        <authorList>
            <person name="McEvoy S.L."/>
            <person name="Sezen U.U."/>
            <person name="Trouern-Trend A."/>
            <person name="McMahon S.M."/>
            <person name="Schaberg P.G."/>
            <person name="Yang J."/>
            <person name="Wegrzyn J.L."/>
            <person name="Swenson N.G."/>
        </authorList>
    </citation>
    <scope>NUCLEOTIDE SEQUENCE</scope>
    <source>
        <strain evidence="2">NS2018</strain>
    </source>
</reference>
<dbReference type="PANTHER" id="PTHR38160">
    <property type="entry name" value="ZINC FINGER CCCH DOMAIN-CONTAINING PROTEIN 40"/>
    <property type="match status" value="1"/>
</dbReference>
<dbReference type="PANTHER" id="PTHR38160:SF1">
    <property type="entry name" value="ZINC FINGER CCCH DOMAIN-CONTAINING PROTEIN 40"/>
    <property type="match status" value="1"/>
</dbReference>
<reference evidence="2" key="2">
    <citation type="submission" date="2023-06" db="EMBL/GenBank/DDBJ databases">
        <authorList>
            <person name="Swenson N.G."/>
            <person name="Wegrzyn J.L."/>
            <person name="Mcevoy S.L."/>
        </authorList>
    </citation>
    <scope>NUCLEOTIDE SEQUENCE</scope>
    <source>
        <strain evidence="2">NS2018</strain>
        <tissue evidence="2">Leaf</tissue>
    </source>
</reference>
<gene>
    <name evidence="2" type="ORF">LWI29_037878</name>
</gene>
<organism evidence="2 3">
    <name type="scientific">Acer saccharum</name>
    <name type="common">Sugar maple</name>
    <dbReference type="NCBI Taxonomy" id="4024"/>
    <lineage>
        <taxon>Eukaryota</taxon>
        <taxon>Viridiplantae</taxon>
        <taxon>Streptophyta</taxon>
        <taxon>Embryophyta</taxon>
        <taxon>Tracheophyta</taxon>
        <taxon>Spermatophyta</taxon>
        <taxon>Magnoliopsida</taxon>
        <taxon>eudicotyledons</taxon>
        <taxon>Gunneridae</taxon>
        <taxon>Pentapetalae</taxon>
        <taxon>rosids</taxon>
        <taxon>malvids</taxon>
        <taxon>Sapindales</taxon>
        <taxon>Sapindaceae</taxon>
        <taxon>Hippocastanoideae</taxon>
        <taxon>Acereae</taxon>
        <taxon>Acer</taxon>
    </lineage>
</organism>
<evidence type="ECO:0000256" key="1">
    <source>
        <dbReference type="SAM" id="MobiDB-lite"/>
    </source>
</evidence>
<proteinExistence type="predicted"/>
<dbReference type="InterPro" id="IPR045868">
    <property type="entry name" value="Znf_C3H13/40"/>
</dbReference>
<feature type="region of interest" description="Disordered" evidence="1">
    <location>
        <begin position="60"/>
        <end position="81"/>
    </location>
</feature>
<protein>
    <submittedName>
        <fullName evidence="2">Uncharacterized protein</fullName>
    </submittedName>
</protein>
<dbReference type="EMBL" id="JAUESC010000381">
    <property type="protein sequence ID" value="KAK0591279.1"/>
    <property type="molecule type" value="Genomic_DNA"/>
</dbReference>
<sequence>MEILSFADLLGPITVTSLTSKVRISAWLICFWSCWHVENLSVDIVSDGETTNYHLLGPQTEMQTTSSPKKKKLHAGQDSADVTIPEVEAANNGVPKGGKNISAGFSSADKSKVLRSGSLLPPTGIAAHMIEQEAEIEIEKFEEVEMDSSRVKKGAINAAPRNEDAI</sequence>
<comment type="caution">
    <text evidence="2">The sequence shown here is derived from an EMBL/GenBank/DDBJ whole genome shotgun (WGS) entry which is preliminary data.</text>
</comment>
<dbReference type="Proteomes" id="UP001168877">
    <property type="component" value="Unassembled WGS sequence"/>
</dbReference>
<keyword evidence="3" id="KW-1185">Reference proteome</keyword>
<evidence type="ECO:0000313" key="3">
    <source>
        <dbReference type="Proteomes" id="UP001168877"/>
    </source>
</evidence>
<name>A0AA39VM52_ACESA</name>
<dbReference type="AlphaFoldDB" id="A0AA39VM52"/>
<evidence type="ECO:0000313" key="2">
    <source>
        <dbReference type="EMBL" id="KAK0591279.1"/>
    </source>
</evidence>
<dbReference type="GO" id="GO:0046872">
    <property type="term" value="F:metal ion binding"/>
    <property type="evidence" value="ECO:0007669"/>
    <property type="project" value="InterPro"/>
</dbReference>